<proteinExistence type="predicted"/>
<dbReference type="Proteomes" id="UP000037632">
    <property type="component" value="Unassembled WGS sequence"/>
</dbReference>
<keyword evidence="1" id="KW-1133">Transmembrane helix</keyword>
<evidence type="ECO:0008006" key="4">
    <source>
        <dbReference type="Google" id="ProtNLM"/>
    </source>
</evidence>
<keyword evidence="1" id="KW-0812">Transmembrane</keyword>
<keyword evidence="1" id="KW-0472">Membrane</keyword>
<dbReference type="AlphaFoldDB" id="A0AB34TDX1"/>
<evidence type="ECO:0000256" key="1">
    <source>
        <dbReference type="SAM" id="Phobius"/>
    </source>
</evidence>
<accession>A0AB34TDX1</accession>
<reference evidence="2 3" key="1">
    <citation type="journal article" date="2015" name="Antimicrob. Agents Chemother.">
        <title>Whole-Genome Sequencing Identifies Emergence of a Quinolone Resistance Mutation in a Case of Stenotrophomonas maltophilia Bacteremia.</title>
        <authorList>
            <person name="Pak T.R."/>
            <person name="Altman D.R."/>
            <person name="Attie O."/>
            <person name="Sebra R."/>
            <person name="Hamula C.L."/>
            <person name="Lewis M."/>
            <person name="Deikus G."/>
            <person name="Newman L.C."/>
            <person name="Fang G."/>
            <person name="Hand J."/>
            <person name="Papel G."/>
            <person name="Wallach F."/>
            <person name="Schadt E.E."/>
            <person name="Huprikar S."/>
            <person name="van Bakel H."/>
            <person name="Kasarskis A."/>
            <person name="Bashir A."/>
        </authorList>
    </citation>
    <scope>NUCLEOTIDE SEQUENCE [LARGE SCALE GENOMIC DNA]</scope>
    <source>
        <strain evidence="2 3">ISMMS6</strain>
    </source>
</reference>
<organism evidence="2 3">
    <name type="scientific">Stenotrophomonas maltophilia</name>
    <name type="common">Pseudomonas maltophilia</name>
    <name type="synonym">Xanthomonas maltophilia</name>
    <dbReference type="NCBI Taxonomy" id="40324"/>
    <lineage>
        <taxon>Bacteria</taxon>
        <taxon>Pseudomonadati</taxon>
        <taxon>Pseudomonadota</taxon>
        <taxon>Gammaproteobacteria</taxon>
        <taxon>Lysobacterales</taxon>
        <taxon>Lysobacteraceae</taxon>
        <taxon>Stenotrophomonas</taxon>
        <taxon>Stenotrophomonas maltophilia group</taxon>
    </lineage>
</organism>
<feature type="transmembrane region" description="Helical" evidence="1">
    <location>
        <begin position="36"/>
        <end position="55"/>
    </location>
</feature>
<feature type="transmembrane region" description="Helical" evidence="1">
    <location>
        <begin position="6"/>
        <end position="24"/>
    </location>
</feature>
<sequence length="60" mass="6407">MIIGWPHAALLALIVLHVGINLALHGQPRKGTHSFGYALIRAVLVVALLWCGGFFDGVCV</sequence>
<gene>
    <name evidence="2" type="ORF">VL23_17580</name>
</gene>
<evidence type="ECO:0000313" key="2">
    <source>
        <dbReference type="EMBL" id="KOO75355.1"/>
    </source>
</evidence>
<comment type="caution">
    <text evidence="2">The sequence shown here is derived from an EMBL/GenBank/DDBJ whole genome shotgun (WGS) entry which is preliminary data.</text>
</comment>
<dbReference type="EMBL" id="JZIW01000009">
    <property type="protein sequence ID" value="KOO75355.1"/>
    <property type="molecule type" value="Genomic_DNA"/>
</dbReference>
<protein>
    <recommendedName>
        <fullName evidence="4">Transmembrane protein</fullName>
    </recommendedName>
</protein>
<evidence type="ECO:0000313" key="3">
    <source>
        <dbReference type="Proteomes" id="UP000037632"/>
    </source>
</evidence>
<dbReference type="RefSeq" id="WP_053462894.1">
    <property type="nucleotide sequence ID" value="NZ_JZIW01000009.1"/>
</dbReference>
<name>A0AB34TDX1_STEMA</name>